<dbReference type="SUPFAM" id="SSF69318">
    <property type="entry name" value="Integrin alpha N-terminal domain"/>
    <property type="match status" value="5"/>
</dbReference>
<proteinExistence type="predicted"/>
<dbReference type="PANTHER" id="PTHR46580">
    <property type="entry name" value="SENSOR KINASE-RELATED"/>
    <property type="match status" value="1"/>
</dbReference>
<evidence type="ECO:0000256" key="1">
    <source>
        <dbReference type="ARBA" id="ARBA00022729"/>
    </source>
</evidence>
<accession>A0ABS7U5K6</accession>
<evidence type="ECO:0000313" key="3">
    <source>
        <dbReference type="Proteomes" id="UP001139031"/>
    </source>
</evidence>
<sequence length="1036" mass="109357">MLAAILGPAGCTVHAPCDDPGSVCLATDAVTHVRVGVRPDALVVADLDGDGSRDLVGASGPAGTITVLWGEGDDPGWISDTATTWSIDQEVAGIVVADLDDDGHLDLATALPRADAVAVVRGRGGRSFMEPERHPAGAVPRALIAADLDAEGPPELITADDETGTVTVLHQFVAAPPIVVGPGPRALAAGDLDSDGHVDVAVALADADAVQVLRGDGRRGLWPAALHPVGTAPYDLVAADLNVDGLLDLATADSLDDTVSVLFGDGACGLRDRTTWPTVAFPNSLVVSQYGGIIPVLGVLSETTSTVEHLDPRTGDAFTGVLASGPRSIADDAGVLVTAGAAISDLSPGTGVIMSPLSRLSRAYDGPWPVDLDGDGIDELLMHDGDSADGALTLRRGGDIVAVDVGTTAPESVVGADLTGDGRPDLLVRRGEELLVAVQQPNGALTAAKPFAVSGLAHAVLADVDGDGVAEAVALSTIDGTSHLDVYRSDEAGVLTLVSAMTFTVEQPPDTVRVVDGDGNGRPDFLLSSFATRYYVDDTRTSVRELSGFDSFGLLQFVPVDLDGDDRLDAVYCTPATVLAYFDLLGDTKLPEALFDADCDDLDVLDLDRDGDLDILVRETFSTDDSTRFTPWVTDGGTWQRGGSRTVASRRRVLAELDGDDTPEFILDEADGLTAMHVDFGPVLVETEHLRLAARPRLRFGDLDGDGAADLLAFGDSLAVARADGHGGFAPLSQLWRGSLGERVGDGVLVEPHDERDPLFVWSTQFSKLPGQVLRFASLSPEGLSDPSRVRGAFGYFQHLFAVDVDGDRVRDLLVFDTQVGLTGFLARGRPEGGFDKSERLVLDEQLHVNRVGIHDLNRDGHLDIAVQYYTYLDSDPIILQSGVRVFSGVGDGTFASGHDWSELAPSYWDFARLIFGDFDRDGRVELVTHDAWGTLMLVRGGDTRSVRVLLSGVDAYAAADLDRDGYPELLVAGGFRGKTRLRLGRSRSDGSFGFSEHLVDTSGVREVHAADVDGDGELDIILVDDLGATIVRRTR</sequence>
<evidence type="ECO:0000313" key="2">
    <source>
        <dbReference type="EMBL" id="MBZ5715744.1"/>
    </source>
</evidence>
<dbReference type="Proteomes" id="UP001139031">
    <property type="component" value="Unassembled WGS sequence"/>
</dbReference>
<name>A0ABS7U5K6_9BACT</name>
<dbReference type="Pfam" id="PF13517">
    <property type="entry name" value="FG-GAP_3"/>
    <property type="match status" value="4"/>
</dbReference>
<dbReference type="EMBL" id="JAIRAU010000057">
    <property type="protein sequence ID" value="MBZ5715744.1"/>
    <property type="molecule type" value="Genomic_DNA"/>
</dbReference>
<protein>
    <submittedName>
        <fullName evidence="2">FG-GAP-like repeat-containing protein</fullName>
    </submittedName>
</protein>
<keyword evidence="3" id="KW-1185">Reference proteome</keyword>
<comment type="caution">
    <text evidence="2">The sequence shown here is derived from an EMBL/GenBank/DDBJ whole genome shotgun (WGS) entry which is preliminary data.</text>
</comment>
<dbReference type="InterPro" id="IPR013517">
    <property type="entry name" value="FG-GAP"/>
</dbReference>
<keyword evidence="1" id="KW-0732">Signal</keyword>
<organism evidence="2 3">
    <name type="scientific">Nannocystis pusilla</name>
    <dbReference type="NCBI Taxonomy" id="889268"/>
    <lineage>
        <taxon>Bacteria</taxon>
        <taxon>Pseudomonadati</taxon>
        <taxon>Myxococcota</taxon>
        <taxon>Polyangia</taxon>
        <taxon>Nannocystales</taxon>
        <taxon>Nannocystaceae</taxon>
        <taxon>Nannocystis</taxon>
    </lineage>
</organism>
<reference evidence="2" key="1">
    <citation type="submission" date="2021-08" db="EMBL/GenBank/DDBJ databases">
        <authorList>
            <person name="Stevens D.C."/>
        </authorList>
    </citation>
    <scope>NUCLEOTIDE SEQUENCE</scope>
    <source>
        <strain evidence="2">DSM 53165</strain>
    </source>
</reference>
<dbReference type="InterPro" id="IPR028994">
    <property type="entry name" value="Integrin_alpha_N"/>
</dbReference>
<dbReference type="PANTHER" id="PTHR46580:SF4">
    <property type="entry name" value="ATP_GTP-BINDING PROTEIN"/>
    <property type="match status" value="1"/>
</dbReference>
<gene>
    <name evidence="2" type="ORF">K7C98_41495</name>
</gene>
<dbReference type="Gene3D" id="2.130.10.130">
    <property type="entry name" value="Integrin alpha, N-terminal"/>
    <property type="match status" value="2"/>
</dbReference>